<dbReference type="EMBL" id="ML122269">
    <property type="protein sequence ID" value="RPD59562.1"/>
    <property type="molecule type" value="Genomic_DNA"/>
</dbReference>
<evidence type="ECO:0000313" key="3">
    <source>
        <dbReference type="Proteomes" id="UP000313359"/>
    </source>
</evidence>
<name>A0A5C2S730_9APHY</name>
<accession>A0A5C2S730</accession>
<keyword evidence="3" id="KW-1185">Reference proteome</keyword>
<feature type="compositionally biased region" description="Polar residues" evidence="1">
    <location>
        <begin position="314"/>
        <end position="326"/>
    </location>
</feature>
<feature type="compositionally biased region" description="Basic residues" evidence="1">
    <location>
        <begin position="154"/>
        <end position="165"/>
    </location>
</feature>
<dbReference type="Proteomes" id="UP000313359">
    <property type="component" value="Unassembled WGS sequence"/>
</dbReference>
<proteinExistence type="predicted"/>
<organism evidence="2 3">
    <name type="scientific">Lentinus tigrinus ALCF2SS1-6</name>
    <dbReference type="NCBI Taxonomy" id="1328759"/>
    <lineage>
        <taxon>Eukaryota</taxon>
        <taxon>Fungi</taxon>
        <taxon>Dikarya</taxon>
        <taxon>Basidiomycota</taxon>
        <taxon>Agaricomycotina</taxon>
        <taxon>Agaricomycetes</taxon>
        <taxon>Polyporales</taxon>
        <taxon>Polyporaceae</taxon>
        <taxon>Lentinus</taxon>
    </lineage>
</organism>
<evidence type="ECO:0008006" key="4">
    <source>
        <dbReference type="Google" id="ProtNLM"/>
    </source>
</evidence>
<sequence length="364" mass="39095">MLIYTVADKWDAAITHFRWDPPHPSSHPYGTVHFNPPPFLVTRAILFHLIMDASPPGPTAPQSSEPTPSIPSVGPPLPGAALAVTPSAAADTTGIKQASTTGVRPPKRNARMTPSNRVTTARPASRGGIPAGQISTGDEPIDVDAIPSEPEGRRRPRAAIRAAKRRMQEQVVEEDDADDADASVEIDEDQLSSEYEPKVQTKARPPPPKKQKRNKGDTCLACAHAGQATECVCDRRVKGCRPCIKAKRPCSFLKEEVATPDDHALPAFVRTLNNNFTLVVDHLERIQDLCDSLHTSLAQVEDVLNSLVPPSHVDPQTSSLPANVLTSPPRRSDVPTVAAGEEIVYGPPGFRPDAARQGEPSAPA</sequence>
<evidence type="ECO:0000313" key="2">
    <source>
        <dbReference type="EMBL" id="RPD59562.1"/>
    </source>
</evidence>
<feature type="region of interest" description="Disordered" evidence="1">
    <location>
        <begin position="314"/>
        <end position="364"/>
    </location>
</feature>
<dbReference type="AlphaFoldDB" id="A0A5C2S730"/>
<feature type="region of interest" description="Disordered" evidence="1">
    <location>
        <begin position="53"/>
        <end position="215"/>
    </location>
</feature>
<feature type="compositionally biased region" description="Acidic residues" evidence="1">
    <location>
        <begin position="171"/>
        <end position="191"/>
    </location>
</feature>
<reference evidence="2" key="1">
    <citation type="journal article" date="2018" name="Genome Biol. Evol.">
        <title>Genomics and development of Lentinus tigrinus, a white-rot wood-decaying mushroom with dimorphic fruiting bodies.</title>
        <authorList>
            <person name="Wu B."/>
            <person name="Xu Z."/>
            <person name="Knudson A."/>
            <person name="Carlson A."/>
            <person name="Chen N."/>
            <person name="Kovaka S."/>
            <person name="LaButti K."/>
            <person name="Lipzen A."/>
            <person name="Pennachio C."/>
            <person name="Riley R."/>
            <person name="Schakwitz W."/>
            <person name="Umezawa K."/>
            <person name="Ohm R.A."/>
            <person name="Grigoriev I.V."/>
            <person name="Nagy L.G."/>
            <person name="Gibbons J."/>
            <person name="Hibbett D."/>
        </authorList>
    </citation>
    <scope>NUCLEOTIDE SEQUENCE [LARGE SCALE GENOMIC DNA]</scope>
    <source>
        <strain evidence="2">ALCF2SS1-6</strain>
    </source>
</reference>
<evidence type="ECO:0000256" key="1">
    <source>
        <dbReference type="SAM" id="MobiDB-lite"/>
    </source>
</evidence>
<protein>
    <recommendedName>
        <fullName evidence="4">Zn(2)-C6 fungal-type domain-containing protein</fullName>
    </recommendedName>
</protein>
<gene>
    <name evidence="2" type="ORF">L227DRAFT_611797</name>
</gene>